<comment type="subcellular location">
    <subcellularLocation>
        <location evidence="1">Cell membrane</location>
        <topology evidence="1">Multi-pass membrane protein</topology>
    </subcellularLocation>
</comment>
<feature type="domain" description="RDD" evidence="7">
    <location>
        <begin position="14"/>
        <end position="145"/>
    </location>
</feature>
<dbReference type="Pfam" id="PF06271">
    <property type="entry name" value="RDD"/>
    <property type="match status" value="1"/>
</dbReference>
<keyword evidence="5 6" id="KW-0472">Membrane</keyword>
<dbReference type="InterPro" id="IPR051791">
    <property type="entry name" value="Pra-immunoreactive"/>
</dbReference>
<feature type="transmembrane region" description="Helical" evidence="6">
    <location>
        <begin position="20"/>
        <end position="47"/>
    </location>
</feature>
<dbReference type="EMBL" id="DRCV01000163">
    <property type="protein sequence ID" value="HDK38095.1"/>
    <property type="molecule type" value="Genomic_DNA"/>
</dbReference>
<comment type="caution">
    <text evidence="8">The sequence shown here is derived from an EMBL/GenBank/DDBJ whole genome shotgun (WGS) entry which is preliminary data.</text>
</comment>
<dbReference type="InterPro" id="IPR010432">
    <property type="entry name" value="RDD"/>
</dbReference>
<evidence type="ECO:0000256" key="5">
    <source>
        <dbReference type="ARBA" id="ARBA00023136"/>
    </source>
</evidence>
<reference evidence="8" key="1">
    <citation type="journal article" date="2020" name="mSystems">
        <title>Genome- and Community-Level Interaction Insights into Carbon Utilization and Element Cycling Functions of Hydrothermarchaeota in Hydrothermal Sediment.</title>
        <authorList>
            <person name="Zhou Z."/>
            <person name="Liu Y."/>
            <person name="Xu W."/>
            <person name="Pan J."/>
            <person name="Luo Z.H."/>
            <person name="Li M."/>
        </authorList>
    </citation>
    <scope>NUCLEOTIDE SEQUENCE [LARGE SCALE GENOMIC DNA]</scope>
    <source>
        <strain evidence="8">HyVt-26</strain>
    </source>
</reference>
<protein>
    <submittedName>
        <fullName evidence="8">RDD family protein</fullName>
    </submittedName>
</protein>
<dbReference type="Proteomes" id="UP000885822">
    <property type="component" value="Unassembled WGS sequence"/>
</dbReference>
<evidence type="ECO:0000313" key="8">
    <source>
        <dbReference type="EMBL" id="HDK38095.1"/>
    </source>
</evidence>
<proteinExistence type="predicted"/>
<dbReference type="AlphaFoldDB" id="A0A831NVX6"/>
<keyword evidence="4 6" id="KW-1133">Transmembrane helix</keyword>
<evidence type="ECO:0000256" key="2">
    <source>
        <dbReference type="ARBA" id="ARBA00022475"/>
    </source>
</evidence>
<evidence type="ECO:0000256" key="1">
    <source>
        <dbReference type="ARBA" id="ARBA00004651"/>
    </source>
</evidence>
<organism evidence="8">
    <name type="scientific">Thiolapillus brandeum</name>
    <dbReference type="NCBI Taxonomy" id="1076588"/>
    <lineage>
        <taxon>Bacteria</taxon>
        <taxon>Pseudomonadati</taxon>
        <taxon>Pseudomonadota</taxon>
        <taxon>Gammaproteobacteria</taxon>
        <taxon>Chromatiales</taxon>
        <taxon>Sedimenticolaceae</taxon>
        <taxon>Thiolapillus</taxon>
    </lineage>
</organism>
<dbReference type="PANTHER" id="PTHR36115:SF10">
    <property type="entry name" value="RDD DOMAIN-CONTAINING PROTEIN"/>
    <property type="match status" value="1"/>
</dbReference>
<gene>
    <name evidence="8" type="ORF">ENG92_03665</name>
</gene>
<keyword evidence="3 6" id="KW-0812">Transmembrane</keyword>
<keyword evidence="2" id="KW-1003">Cell membrane</keyword>
<feature type="transmembrane region" description="Helical" evidence="6">
    <location>
        <begin position="59"/>
        <end position="80"/>
    </location>
</feature>
<name>A0A831NVX6_9GAMM</name>
<evidence type="ECO:0000256" key="3">
    <source>
        <dbReference type="ARBA" id="ARBA00022692"/>
    </source>
</evidence>
<accession>A0A831NVX6</accession>
<feature type="transmembrane region" description="Helical" evidence="6">
    <location>
        <begin position="110"/>
        <end position="132"/>
    </location>
</feature>
<evidence type="ECO:0000259" key="7">
    <source>
        <dbReference type="Pfam" id="PF06271"/>
    </source>
</evidence>
<dbReference type="GO" id="GO:0005886">
    <property type="term" value="C:plasma membrane"/>
    <property type="evidence" value="ECO:0007669"/>
    <property type="project" value="UniProtKB-SubCell"/>
</dbReference>
<evidence type="ECO:0000256" key="4">
    <source>
        <dbReference type="ARBA" id="ARBA00022989"/>
    </source>
</evidence>
<sequence length="156" mass="17561">MNETPFNLENAVEPGLFRRLAAIIYDSVLVAALVAAAFTLVYLPLATGFGLENLNDYPWYRLAMTLWMFTVGIGFHLWFWTHGGQTLGMRAWRLMLFSNDGRSPSMKQAIIRYAIAVVSLTALGLGFLWVLIDPQKRTWHDIASGTRLVLVDPNIT</sequence>
<evidence type="ECO:0000256" key="6">
    <source>
        <dbReference type="SAM" id="Phobius"/>
    </source>
</evidence>
<dbReference type="PANTHER" id="PTHR36115">
    <property type="entry name" value="PROLINE-RICH ANTIGEN HOMOLOG-RELATED"/>
    <property type="match status" value="1"/>
</dbReference>